<evidence type="ECO:0000313" key="2">
    <source>
        <dbReference type="EMBL" id="OQV13088.1"/>
    </source>
</evidence>
<dbReference type="GO" id="GO:0000796">
    <property type="term" value="C:condensin complex"/>
    <property type="evidence" value="ECO:0007669"/>
    <property type="project" value="TreeGrafter"/>
</dbReference>
<comment type="caution">
    <text evidence="2">The sequence shown here is derived from an EMBL/GenBank/DDBJ whole genome shotgun (WGS) entry which is preliminary data.</text>
</comment>
<name>A0A1W0WD35_HYPEX</name>
<dbReference type="Pfam" id="PF12422">
    <property type="entry name" value="Condensin2nSMC"/>
    <property type="match status" value="1"/>
</dbReference>
<dbReference type="Proteomes" id="UP000192578">
    <property type="component" value="Unassembled WGS sequence"/>
</dbReference>
<dbReference type="Gene3D" id="1.25.10.10">
    <property type="entry name" value="Leucine-rich Repeat Variant"/>
    <property type="match status" value="1"/>
</dbReference>
<dbReference type="EMBL" id="MTYJ01000130">
    <property type="protein sequence ID" value="OQV13088.1"/>
    <property type="molecule type" value="Genomic_DNA"/>
</dbReference>
<dbReference type="InterPro" id="IPR011989">
    <property type="entry name" value="ARM-like"/>
</dbReference>
<protein>
    <submittedName>
        <fullName evidence="2">Uncharacterized protein</fullName>
    </submittedName>
</protein>
<reference evidence="3" key="1">
    <citation type="submission" date="2017-01" db="EMBL/GenBank/DDBJ databases">
        <title>Comparative genomics of anhydrobiosis in the tardigrade Hypsibius dujardini.</title>
        <authorList>
            <person name="Yoshida Y."/>
            <person name="Koutsovoulos G."/>
            <person name="Laetsch D."/>
            <person name="Stevens L."/>
            <person name="Kumar S."/>
            <person name="Horikawa D."/>
            <person name="Ishino K."/>
            <person name="Komine S."/>
            <person name="Tomita M."/>
            <person name="Blaxter M."/>
            <person name="Arakawa K."/>
        </authorList>
    </citation>
    <scope>NUCLEOTIDE SEQUENCE [LARGE SCALE GENOMIC DNA]</scope>
    <source>
        <strain evidence="3">Z151</strain>
    </source>
</reference>
<dbReference type="InterPro" id="IPR016024">
    <property type="entry name" value="ARM-type_fold"/>
</dbReference>
<dbReference type="PANTHER" id="PTHR16199">
    <property type="entry name" value="CONDENSIN-2 COMPLEX SUBUNIT G2"/>
    <property type="match status" value="1"/>
</dbReference>
<evidence type="ECO:0000256" key="1">
    <source>
        <dbReference type="SAM" id="MobiDB-lite"/>
    </source>
</evidence>
<proteinExistence type="predicted"/>
<gene>
    <name evidence="2" type="ORF">BV898_12630</name>
</gene>
<dbReference type="InterPro" id="IPR024741">
    <property type="entry name" value="Condensin2_G2"/>
</dbReference>
<accession>A0A1W0WD35</accession>
<dbReference type="GO" id="GO:0005634">
    <property type="term" value="C:nucleus"/>
    <property type="evidence" value="ECO:0007669"/>
    <property type="project" value="InterPro"/>
</dbReference>
<keyword evidence="3" id="KW-1185">Reference proteome</keyword>
<evidence type="ECO:0000313" key="3">
    <source>
        <dbReference type="Proteomes" id="UP000192578"/>
    </source>
</evidence>
<dbReference type="OrthoDB" id="10062843at2759"/>
<feature type="region of interest" description="Disordered" evidence="1">
    <location>
        <begin position="1"/>
        <end position="31"/>
    </location>
</feature>
<dbReference type="AlphaFoldDB" id="A0A1W0WD35"/>
<dbReference type="PANTHER" id="PTHR16199:SF4">
    <property type="entry name" value="CONDENSIN-2 COMPLEX SUBUNIT G2"/>
    <property type="match status" value="1"/>
</dbReference>
<dbReference type="GO" id="GO:0000070">
    <property type="term" value="P:mitotic sister chromatid segregation"/>
    <property type="evidence" value="ECO:0007669"/>
    <property type="project" value="TreeGrafter"/>
</dbReference>
<sequence length="1057" mass="120014">MAPRKAKKKAPDFASTSIAASEDGEMSTSTVDSIPLSTFTKRTRNAAREASVALNKSFASVPEEKAPLIPDFLEKLLENPNFEITGPELAVWVTDTATNKQRLEQYEAFWDTEQVPSRLDTAEDLCERLEKFLLSFIADPASWEKDKVEFTVKRMLAVLKLFKPIINTYPQPPKSIFRRLEALQKNIFRIQPYAKYSAASIASLLEAIVDSCELWFLKVRPDGYKLMGYCVIFLLAKEKLTIPMLKRLNSWSDYFLLFRAPVAVPDEIDVGIRSLFPDLEPEEWEDDERSNPAPKGTLQALMTLEKTDYLGDAVLKLFCRHEVISTPEGRKLLTLLLTVNQDFINIGRLAIHDVMDTVQNLKLLEALSDVVLKAWTDMQKKSLPLRYDLEAIIILDLMLRSIRTDPNYKNKFLSKYCLMVSHMYNCTDGAIRRMFHSNYDLRVLDAVVSPNVTIRGNALRMLGKCFPLIGPEVAKKEHPALMTQQLDIILLNMKHACPDFRAAAACAAGEALHRAWALVKIPERTELLKQLSARLVCDDSSVAVRMAAVKAIGRILEQPLSLANMVPVMTVMKVMATDEAIVVRSEYYFCLLKAVALGMLTMEGGNGMLDTEQMLSNFVERDRPYVGIIGEILDQMVWNVDNLGLFLTNAVHLLLTRPAVAIKCFQTIPKTKSADEIHLVLDCIFGQICLALQKHERKVASPEDPLSMAKPDRMNAALELGGTIWAATVLILSQREDLHHKIQKKASAVLKRAISYTDVLDELHLYRLACHIPISEAPEYRDWCVDRLKATTPDKTEDGITLMTFLHNWGESEELLNIAKQWLEIDMKPKPPKRKRDDENIPPQAEKRAHLGLLYISMLVSDPDISGTFSDMNDKVMEYARQAVNAFVNFMPNRFMKKPRMDFQVDDRFYGNLLTFLAMLYIHHIHYGKDAGVIRDFFHKILCKVKEYVCDWVGLKAVNVMYAIRTYKKDYVKEILKKPESSPGAYTTVKLAAKIIESLQEILHQLAELNKLDEHDQELQIQLLGCTQAPTVVPKVVLLTPTETPRISPSRNRRGRR</sequence>
<organism evidence="2 3">
    <name type="scientific">Hypsibius exemplaris</name>
    <name type="common">Freshwater tardigrade</name>
    <dbReference type="NCBI Taxonomy" id="2072580"/>
    <lineage>
        <taxon>Eukaryota</taxon>
        <taxon>Metazoa</taxon>
        <taxon>Ecdysozoa</taxon>
        <taxon>Tardigrada</taxon>
        <taxon>Eutardigrada</taxon>
        <taxon>Parachela</taxon>
        <taxon>Hypsibioidea</taxon>
        <taxon>Hypsibiidae</taxon>
        <taxon>Hypsibius</taxon>
    </lineage>
</organism>
<dbReference type="SUPFAM" id="SSF48371">
    <property type="entry name" value="ARM repeat"/>
    <property type="match status" value="1"/>
</dbReference>